<dbReference type="InterPro" id="IPR039420">
    <property type="entry name" value="WalR-like"/>
</dbReference>
<reference evidence="10 11" key="1">
    <citation type="submission" date="2023-02" db="EMBL/GenBank/DDBJ databases">
        <title>Novel Oscillospiraceae bacterial genomes.</title>
        <authorList>
            <person name="Srinivasan S."/>
            <person name="Austin M.N."/>
            <person name="Fiedler T.L."/>
            <person name="Strenk S.M."/>
            <person name="Agnew K.J."/>
            <person name="Nagana Gowda G.A."/>
            <person name="Raftery D."/>
            <person name="Beamer M.A."/>
            <person name="Achilles S.L."/>
            <person name="Wiesenfeld H.C."/>
            <person name="Fredricks D.N."/>
            <person name="Hillier S.L."/>
        </authorList>
    </citation>
    <scope>NUCLEOTIDE SEQUENCE [LARGE SCALE GENOMIC DNA]</scope>
    <source>
        <strain evidence="10 11">CHIC02 1186E3-8</strain>
    </source>
</reference>
<sequence>MIKILIAEDDFAINEILTHIVNELKSDYPDLECQSCFAGSEAQKLLQNQTFDVVLLDLMLPFISGYELLPQFLARGTSVLIITAKNDIATLVNVLNNGAADYIAKPFRREEVLARLRKLLLQKFPDVSSILRYKNITLNNYHQTVTVDDNQVKLTKIEFKLLAFFLNEPQRVFTKKQIYENVWGQEFMQDQTLNVHLSNVRNKLKIAGFPASFKVIWGVGWRFE</sequence>
<dbReference type="Pfam" id="PF00072">
    <property type="entry name" value="Response_reg"/>
    <property type="match status" value="1"/>
</dbReference>
<evidence type="ECO:0000256" key="1">
    <source>
        <dbReference type="ARBA" id="ARBA00018672"/>
    </source>
</evidence>
<evidence type="ECO:0000256" key="3">
    <source>
        <dbReference type="ARBA" id="ARBA00023125"/>
    </source>
</evidence>
<dbReference type="CDD" id="cd00383">
    <property type="entry name" value="trans_reg_C"/>
    <property type="match status" value="1"/>
</dbReference>
<dbReference type="SMART" id="SM00448">
    <property type="entry name" value="REC"/>
    <property type="match status" value="1"/>
</dbReference>
<evidence type="ECO:0000256" key="2">
    <source>
        <dbReference type="ARBA" id="ARBA00023015"/>
    </source>
</evidence>
<evidence type="ECO:0000256" key="5">
    <source>
        <dbReference type="ARBA" id="ARBA00024867"/>
    </source>
</evidence>
<evidence type="ECO:0000259" key="8">
    <source>
        <dbReference type="PROSITE" id="PS50110"/>
    </source>
</evidence>
<dbReference type="InterPro" id="IPR001867">
    <property type="entry name" value="OmpR/PhoB-type_DNA-bd"/>
</dbReference>
<evidence type="ECO:0000259" key="9">
    <source>
        <dbReference type="PROSITE" id="PS51755"/>
    </source>
</evidence>
<evidence type="ECO:0000313" key="10">
    <source>
        <dbReference type="EMBL" id="WEG35484.1"/>
    </source>
</evidence>
<keyword evidence="6" id="KW-0597">Phosphoprotein</keyword>
<dbReference type="SMART" id="SM00862">
    <property type="entry name" value="Trans_reg_C"/>
    <property type="match status" value="1"/>
</dbReference>
<dbReference type="InterPro" id="IPR036388">
    <property type="entry name" value="WH-like_DNA-bd_sf"/>
</dbReference>
<proteinExistence type="predicted"/>
<evidence type="ECO:0000256" key="7">
    <source>
        <dbReference type="PROSITE-ProRule" id="PRU01091"/>
    </source>
</evidence>
<dbReference type="RefSeq" id="WP_315567955.1">
    <property type="nucleotide sequence ID" value="NZ_CP118866.1"/>
</dbReference>
<gene>
    <name evidence="10" type="ORF">PYS61_06050</name>
</gene>
<dbReference type="PANTHER" id="PTHR48111">
    <property type="entry name" value="REGULATOR OF RPOS"/>
    <property type="match status" value="1"/>
</dbReference>
<protein>
    <recommendedName>
        <fullName evidence="1">Stage 0 sporulation protein A homolog</fullName>
    </recommendedName>
</protein>
<keyword evidence="4" id="KW-0804">Transcription</keyword>
<feature type="modified residue" description="4-aspartylphosphate" evidence="6">
    <location>
        <position position="57"/>
    </location>
</feature>
<evidence type="ECO:0000256" key="4">
    <source>
        <dbReference type="ARBA" id="ARBA00023163"/>
    </source>
</evidence>
<evidence type="ECO:0000256" key="6">
    <source>
        <dbReference type="PROSITE-ProRule" id="PRU00169"/>
    </source>
</evidence>
<dbReference type="Gene3D" id="3.40.50.2300">
    <property type="match status" value="1"/>
</dbReference>
<organism evidence="10 11">
    <name type="scientific">Amygdalobacter indicium</name>
    <dbReference type="NCBI Taxonomy" id="3029272"/>
    <lineage>
        <taxon>Bacteria</taxon>
        <taxon>Bacillati</taxon>
        <taxon>Bacillota</taxon>
        <taxon>Clostridia</taxon>
        <taxon>Eubacteriales</taxon>
        <taxon>Oscillospiraceae</taxon>
        <taxon>Amygdalobacter</taxon>
    </lineage>
</organism>
<accession>A0ABY8C7H4</accession>
<dbReference type="InterPro" id="IPR001789">
    <property type="entry name" value="Sig_transdc_resp-reg_receiver"/>
</dbReference>
<dbReference type="Proteomes" id="UP001220478">
    <property type="component" value="Chromosome"/>
</dbReference>
<dbReference type="PROSITE" id="PS50110">
    <property type="entry name" value="RESPONSE_REGULATORY"/>
    <property type="match status" value="1"/>
</dbReference>
<dbReference type="EMBL" id="CP118868">
    <property type="protein sequence ID" value="WEG35484.1"/>
    <property type="molecule type" value="Genomic_DNA"/>
</dbReference>
<name>A0ABY8C7H4_9FIRM</name>
<feature type="DNA-binding region" description="OmpR/PhoB-type" evidence="7">
    <location>
        <begin position="128"/>
        <end position="224"/>
    </location>
</feature>
<feature type="domain" description="OmpR/PhoB-type" evidence="9">
    <location>
        <begin position="128"/>
        <end position="224"/>
    </location>
</feature>
<dbReference type="SUPFAM" id="SSF52172">
    <property type="entry name" value="CheY-like"/>
    <property type="match status" value="1"/>
</dbReference>
<keyword evidence="3 7" id="KW-0238">DNA-binding</keyword>
<keyword evidence="2" id="KW-0805">Transcription regulation</keyword>
<dbReference type="PANTHER" id="PTHR48111:SF2">
    <property type="entry name" value="RESPONSE REGULATOR SAER"/>
    <property type="match status" value="1"/>
</dbReference>
<dbReference type="PROSITE" id="PS51755">
    <property type="entry name" value="OMPR_PHOB"/>
    <property type="match status" value="1"/>
</dbReference>
<keyword evidence="11" id="KW-1185">Reference proteome</keyword>
<evidence type="ECO:0000313" key="11">
    <source>
        <dbReference type="Proteomes" id="UP001220478"/>
    </source>
</evidence>
<comment type="function">
    <text evidence="5">May play the central regulatory role in sporulation. It may be an element of the effector pathway responsible for the activation of sporulation genes in response to nutritional stress. Spo0A may act in concert with spo0H (a sigma factor) to control the expression of some genes that are critical to the sporulation process.</text>
</comment>
<dbReference type="Pfam" id="PF00486">
    <property type="entry name" value="Trans_reg_C"/>
    <property type="match status" value="1"/>
</dbReference>
<dbReference type="InterPro" id="IPR011006">
    <property type="entry name" value="CheY-like_superfamily"/>
</dbReference>
<dbReference type="Gene3D" id="1.10.10.10">
    <property type="entry name" value="Winged helix-like DNA-binding domain superfamily/Winged helix DNA-binding domain"/>
    <property type="match status" value="1"/>
</dbReference>
<feature type="domain" description="Response regulatory" evidence="8">
    <location>
        <begin position="3"/>
        <end position="120"/>
    </location>
</feature>